<comment type="caution">
    <text evidence="2">The sequence shown here is derived from an EMBL/GenBank/DDBJ whole genome shotgun (WGS) entry which is preliminary data.</text>
</comment>
<dbReference type="AlphaFoldDB" id="A0A2A5WA38"/>
<evidence type="ECO:0000313" key="3">
    <source>
        <dbReference type="Proteomes" id="UP000219329"/>
    </source>
</evidence>
<organism evidence="2 3">
    <name type="scientific">OM182 bacterium MED-G28</name>
    <dbReference type="NCBI Taxonomy" id="1986256"/>
    <lineage>
        <taxon>Bacteria</taxon>
        <taxon>Pseudomonadati</taxon>
        <taxon>Pseudomonadota</taxon>
        <taxon>Gammaproteobacteria</taxon>
        <taxon>OMG group</taxon>
        <taxon>OM182 clade</taxon>
    </lineage>
</organism>
<accession>A0A2A5WA38</accession>
<evidence type="ECO:0000313" key="2">
    <source>
        <dbReference type="EMBL" id="PDH33231.1"/>
    </source>
</evidence>
<protein>
    <submittedName>
        <fullName evidence="2">Uncharacterized protein</fullName>
    </submittedName>
</protein>
<proteinExistence type="predicted"/>
<dbReference type="Proteomes" id="UP000219329">
    <property type="component" value="Unassembled WGS sequence"/>
</dbReference>
<dbReference type="EMBL" id="NTJZ01000010">
    <property type="protein sequence ID" value="PDH33231.1"/>
    <property type="molecule type" value="Genomic_DNA"/>
</dbReference>
<name>A0A2A5WA38_9GAMM</name>
<reference evidence="2 3" key="1">
    <citation type="submission" date="2017-08" db="EMBL/GenBank/DDBJ databases">
        <title>Fine stratification of microbial communities through a metagenomic profile of the photic zone.</title>
        <authorList>
            <person name="Haro-Moreno J.M."/>
            <person name="Lopez-Perez M."/>
            <person name="De La Torre J."/>
            <person name="Picazo A."/>
            <person name="Camacho A."/>
            <person name="Rodriguez-Valera F."/>
        </authorList>
    </citation>
    <scope>NUCLEOTIDE SEQUENCE [LARGE SCALE GENOMIC DNA]</scope>
    <source>
        <strain evidence="2">MED-G28</strain>
    </source>
</reference>
<gene>
    <name evidence="2" type="ORF">CNF02_09795</name>
</gene>
<sequence>MKGIERGDMRAIQFFLKTQAGWTEKHALEVSAAREEEEDRTIRIIRVEPDEDGNPRPTGHTSPFIEPPADD</sequence>
<evidence type="ECO:0000256" key="1">
    <source>
        <dbReference type="SAM" id="MobiDB-lite"/>
    </source>
</evidence>
<feature type="compositionally biased region" description="Basic and acidic residues" evidence="1">
    <location>
        <begin position="33"/>
        <end position="48"/>
    </location>
</feature>
<feature type="region of interest" description="Disordered" evidence="1">
    <location>
        <begin position="33"/>
        <end position="71"/>
    </location>
</feature>